<dbReference type="EMBL" id="CP001814">
    <property type="protein sequence ID" value="ACZ86248.1"/>
    <property type="molecule type" value="Genomic_DNA"/>
</dbReference>
<proteinExistence type="predicted"/>
<gene>
    <name evidence="2" type="ordered locus">Sros_3309</name>
</gene>
<feature type="region of interest" description="Disordered" evidence="1">
    <location>
        <begin position="71"/>
        <end position="125"/>
    </location>
</feature>
<dbReference type="AlphaFoldDB" id="D2BDF9"/>
<dbReference type="STRING" id="479432.Sros_3309"/>
<evidence type="ECO:0000313" key="2">
    <source>
        <dbReference type="EMBL" id="ACZ86248.1"/>
    </source>
</evidence>
<sequence>MGWFLNVLWERSHEEWTIGNQDVNMPKLNRYIRVAEGGRMDTQFGKPLREVFGSAPITRGHSGTFRTARLARRNGRAGGGRIPDGGKEAGKAPEGDLRERGTGRGERGRNGGEGAGAGCGRREKG</sequence>
<dbReference type="Proteomes" id="UP000002029">
    <property type="component" value="Chromosome"/>
</dbReference>
<organism evidence="2 3">
    <name type="scientific">Streptosporangium roseum (strain ATCC 12428 / DSM 43021 / JCM 3005 / KCTC 9067 / NCIMB 10171 / NRRL 2505 / NI 9100)</name>
    <dbReference type="NCBI Taxonomy" id="479432"/>
    <lineage>
        <taxon>Bacteria</taxon>
        <taxon>Bacillati</taxon>
        <taxon>Actinomycetota</taxon>
        <taxon>Actinomycetes</taxon>
        <taxon>Streptosporangiales</taxon>
        <taxon>Streptosporangiaceae</taxon>
        <taxon>Streptosporangium</taxon>
    </lineage>
</organism>
<evidence type="ECO:0000256" key="1">
    <source>
        <dbReference type="SAM" id="MobiDB-lite"/>
    </source>
</evidence>
<accession>D2BDF9</accession>
<feature type="compositionally biased region" description="Basic and acidic residues" evidence="1">
    <location>
        <begin position="84"/>
        <end position="110"/>
    </location>
</feature>
<dbReference type="KEGG" id="sro:Sros_3309"/>
<dbReference type="HOGENOM" id="CLU_1991462_0_0_11"/>
<evidence type="ECO:0000313" key="3">
    <source>
        <dbReference type="Proteomes" id="UP000002029"/>
    </source>
</evidence>
<reference evidence="2 3" key="1">
    <citation type="journal article" date="2010" name="Stand. Genomic Sci.">
        <title>Complete genome sequence of Streptosporangium roseum type strain (NI 9100).</title>
        <authorList>
            <person name="Nolan M."/>
            <person name="Sikorski J."/>
            <person name="Jando M."/>
            <person name="Lucas S."/>
            <person name="Lapidus A."/>
            <person name="Glavina Del Rio T."/>
            <person name="Chen F."/>
            <person name="Tice H."/>
            <person name="Pitluck S."/>
            <person name="Cheng J.F."/>
            <person name="Chertkov O."/>
            <person name="Sims D."/>
            <person name="Meincke L."/>
            <person name="Brettin T."/>
            <person name="Han C."/>
            <person name="Detter J.C."/>
            <person name="Bruce D."/>
            <person name="Goodwin L."/>
            <person name="Land M."/>
            <person name="Hauser L."/>
            <person name="Chang Y.J."/>
            <person name="Jeffries C.D."/>
            <person name="Ivanova N."/>
            <person name="Mavromatis K."/>
            <person name="Mikhailova N."/>
            <person name="Chen A."/>
            <person name="Palaniappan K."/>
            <person name="Chain P."/>
            <person name="Rohde M."/>
            <person name="Goker M."/>
            <person name="Bristow J."/>
            <person name="Eisen J.A."/>
            <person name="Markowitz V."/>
            <person name="Hugenholtz P."/>
            <person name="Kyrpides N.C."/>
            <person name="Klenk H.P."/>
        </authorList>
    </citation>
    <scope>NUCLEOTIDE SEQUENCE [LARGE SCALE GENOMIC DNA]</scope>
    <source>
        <strain evidence="3">ATCC 12428 / DSM 43021 / JCM 3005 / NI 9100</strain>
    </source>
</reference>
<protein>
    <submittedName>
        <fullName evidence="2">Uncharacterized protein</fullName>
    </submittedName>
</protein>
<name>D2BDF9_STRRD</name>
<keyword evidence="3" id="KW-1185">Reference proteome</keyword>